<evidence type="ECO:0000313" key="3">
    <source>
        <dbReference type="Proteomes" id="UP000825729"/>
    </source>
</evidence>
<gene>
    <name evidence="2" type="ORF">H6P81_002857</name>
</gene>
<dbReference type="InterPro" id="IPR041577">
    <property type="entry name" value="RT_RNaseH_2"/>
</dbReference>
<name>A0AAV7FCQ3_ARIFI</name>
<dbReference type="CDD" id="cd01647">
    <property type="entry name" value="RT_LTR"/>
    <property type="match status" value="1"/>
</dbReference>
<dbReference type="SUPFAM" id="SSF53098">
    <property type="entry name" value="Ribonuclease H-like"/>
    <property type="match status" value="1"/>
</dbReference>
<dbReference type="InterPro" id="IPR043502">
    <property type="entry name" value="DNA/RNA_pol_sf"/>
</dbReference>
<dbReference type="CDD" id="cd09279">
    <property type="entry name" value="RNase_HI_like"/>
    <property type="match status" value="1"/>
</dbReference>
<sequence>MKNVGLSAGDLSPISLLIQGFNQEGQRTLGMICLKLLIGDMVAETPFQVMDSRTSYNLLLGRPWLHVNGVVPSTLHQCFKYWENGEQKMVYADEIVDDNQEDDEFILKEAPATFEEGGLSTVDGLKKVDLGTKEDPRPTFLSALLSADEEVEYMSLLCGYRDILAWNYTEMPGLDPRVAVHKLVVHPSVQPIKQSQRRFRPELMPEIEKEVDKLIAANFIREVKYPSWIANIVPVKKKNGQIQVYVDFYDLKKACPKDDFPLPITELMVDTMMGHETLSFMDGSSGYNQIQMDPKDEELTAFHTPKGIFCYKGSIRAASTISAQNEPAEMVILCNLRQISGIRCAPPTNGNRPIQNRCNSKEAGAQKHHRTQELSRPLSVYSRFISNLARRCQPFSCLLKKDTPFEWDKSCQNAFNNIKAYLTKPPVLVAPIVDRLLLLYIAVQQKSIGALLAQYDKDNKDRSLYYLSRMLEGTELNYTQIEKTCLALVFAIQKLWHYLFPHSMNLISRADPLKYIMSRPILSGRLAKWALLLSKFEINFVPQHTIKGQALANFLADHPVRAERELTEELPDEEILLVEVLPPWEMYFDDAARRNGAGMGVQFVSLRKDLVPYCSNNEAEYQAILLGFGMAVEMKLPQLNIYGDSALVIKQLTGEFKVKKLELMPFWKHVGELLAKIPKASLHYVPRYENGLADALAGIAASLVQFDDWPSQVPICERR</sequence>
<dbReference type="Gene3D" id="3.10.10.10">
    <property type="entry name" value="HIV Type 1 Reverse Transcriptase, subunit A, domain 1"/>
    <property type="match status" value="1"/>
</dbReference>
<protein>
    <recommendedName>
        <fullName evidence="1">RNase H type-1 domain-containing protein</fullName>
    </recommendedName>
</protein>
<dbReference type="GO" id="GO:0004523">
    <property type="term" value="F:RNA-DNA hybrid ribonuclease activity"/>
    <property type="evidence" value="ECO:0007669"/>
    <property type="project" value="InterPro"/>
</dbReference>
<dbReference type="Gene3D" id="3.30.420.10">
    <property type="entry name" value="Ribonuclease H-like superfamily/Ribonuclease H"/>
    <property type="match status" value="1"/>
</dbReference>
<dbReference type="EMBL" id="JAINDJ010000002">
    <property type="protein sequence ID" value="KAG9458349.1"/>
    <property type="molecule type" value="Genomic_DNA"/>
</dbReference>
<dbReference type="SUPFAM" id="SSF56672">
    <property type="entry name" value="DNA/RNA polymerases"/>
    <property type="match status" value="2"/>
</dbReference>
<dbReference type="PANTHER" id="PTHR48475">
    <property type="entry name" value="RIBONUCLEASE H"/>
    <property type="match status" value="1"/>
</dbReference>
<reference evidence="2 3" key="1">
    <citation type="submission" date="2021-07" db="EMBL/GenBank/DDBJ databases">
        <title>The Aristolochia fimbriata genome: insights into angiosperm evolution, floral development and chemical biosynthesis.</title>
        <authorList>
            <person name="Jiao Y."/>
        </authorList>
    </citation>
    <scope>NUCLEOTIDE SEQUENCE [LARGE SCALE GENOMIC DNA]</scope>
    <source>
        <strain evidence="2">IBCAS-2021</strain>
        <tissue evidence="2">Leaf</tissue>
    </source>
</reference>
<dbReference type="InterPro" id="IPR002156">
    <property type="entry name" value="RNaseH_domain"/>
</dbReference>
<evidence type="ECO:0000313" key="2">
    <source>
        <dbReference type="EMBL" id="KAG9458349.1"/>
    </source>
</evidence>
<evidence type="ECO:0000259" key="1">
    <source>
        <dbReference type="PROSITE" id="PS50879"/>
    </source>
</evidence>
<dbReference type="InterPro" id="IPR036397">
    <property type="entry name" value="RNaseH_sf"/>
</dbReference>
<dbReference type="Proteomes" id="UP000825729">
    <property type="component" value="Unassembled WGS sequence"/>
</dbReference>
<dbReference type="PANTHER" id="PTHR48475:SF1">
    <property type="entry name" value="RNASE H TYPE-1 DOMAIN-CONTAINING PROTEIN"/>
    <property type="match status" value="1"/>
</dbReference>
<dbReference type="CDD" id="cd09274">
    <property type="entry name" value="RNase_HI_RT_Ty3"/>
    <property type="match status" value="1"/>
</dbReference>
<keyword evidence="3" id="KW-1185">Reference proteome</keyword>
<proteinExistence type="predicted"/>
<dbReference type="InterPro" id="IPR012337">
    <property type="entry name" value="RNaseH-like_sf"/>
</dbReference>
<accession>A0AAV7FCQ3</accession>
<organism evidence="2 3">
    <name type="scientific">Aristolochia fimbriata</name>
    <name type="common">White veined hardy Dutchman's pipe vine</name>
    <dbReference type="NCBI Taxonomy" id="158543"/>
    <lineage>
        <taxon>Eukaryota</taxon>
        <taxon>Viridiplantae</taxon>
        <taxon>Streptophyta</taxon>
        <taxon>Embryophyta</taxon>
        <taxon>Tracheophyta</taxon>
        <taxon>Spermatophyta</taxon>
        <taxon>Magnoliopsida</taxon>
        <taxon>Magnoliidae</taxon>
        <taxon>Piperales</taxon>
        <taxon>Aristolochiaceae</taxon>
        <taxon>Aristolochia</taxon>
    </lineage>
</organism>
<dbReference type="AlphaFoldDB" id="A0AAV7FCQ3"/>
<dbReference type="InterPro" id="IPR043128">
    <property type="entry name" value="Rev_trsase/Diguanyl_cyclase"/>
</dbReference>
<feature type="domain" description="RNase H type-1" evidence="1">
    <location>
        <begin position="581"/>
        <end position="706"/>
    </location>
</feature>
<dbReference type="PROSITE" id="PS50879">
    <property type="entry name" value="RNASE_H_1"/>
    <property type="match status" value="1"/>
</dbReference>
<dbReference type="GO" id="GO:0003676">
    <property type="term" value="F:nucleic acid binding"/>
    <property type="evidence" value="ECO:0007669"/>
    <property type="project" value="InterPro"/>
</dbReference>
<dbReference type="Gene3D" id="3.30.70.270">
    <property type="match status" value="2"/>
</dbReference>
<dbReference type="Pfam" id="PF13456">
    <property type="entry name" value="RVT_3"/>
    <property type="match status" value="1"/>
</dbReference>
<dbReference type="Pfam" id="PF17919">
    <property type="entry name" value="RT_RNaseH_2"/>
    <property type="match status" value="1"/>
</dbReference>
<comment type="caution">
    <text evidence="2">The sequence shown here is derived from an EMBL/GenBank/DDBJ whole genome shotgun (WGS) entry which is preliminary data.</text>
</comment>